<evidence type="ECO:0000313" key="7">
    <source>
        <dbReference type="Proteomes" id="UP000000347"/>
    </source>
</evidence>
<evidence type="ECO:0000313" key="6">
    <source>
        <dbReference type="EMBL" id="ADL41848.1"/>
    </source>
</evidence>
<dbReference type="eggNOG" id="COG0840">
    <property type="taxonomic scope" value="Bacteria"/>
</dbReference>
<dbReference type="GO" id="GO:0016020">
    <property type="term" value="C:membrane"/>
    <property type="evidence" value="ECO:0007669"/>
    <property type="project" value="InterPro"/>
</dbReference>
<dbReference type="PANTHER" id="PTHR32089">
    <property type="entry name" value="METHYL-ACCEPTING CHEMOTAXIS PROTEIN MCPB"/>
    <property type="match status" value="1"/>
</dbReference>
<dbReference type="AlphaFoldDB" id="D9TIL6"/>
<feature type="compositionally biased region" description="Polar residues" evidence="4">
    <location>
        <begin position="1"/>
        <end position="36"/>
    </location>
</feature>
<dbReference type="OrthoDB" id="9765776at2"/>
<evidence type="ECO:0000259" key="5">
    <source>
        <dbReference type="PROSITE" id="PS50111"/>
    </source>
</evidence>
<dbReference type="HOGENOM" id="CLU_1105522_0_0_9"/>
<feature type="region of interest" description="Disordered" evidence="4">
    <location>
        <begin position="1"/>
        <end position="48"/>
    </location>
</feature>
<dbReference type="PROSITE" id="PS50111">
    <property type="entry name" value="CHEMOTAXIS_TRANSDUC_2"/>
    <property type="match status" value="1"/>
</dbReference>
<keyword evidence="3" id="KW-0175">Coiled coil</keyword>
<feature type="domain" description="Methyl-accepting transducer" evidence="5">
    <location>
        <begin position="71"/>
        <end position="251"/>
    </location>
</feature>
<dbReference type="GO" id="GO:0007165">
    <property type="term" value="P:signal transduction"/>
    <property type="evidence" value="ECO:0007669"/>
    <property type="project" value="UniProtKB-KW"/>
</dbReference>
<dbReference type="RefSeq" id="WP_013289853.1">
    <property type="nucleotide sequence ID" value="NC_014392.1"/>
</dbReference>
<keyword evidence="7" id="KW-1185">Reference proteome</keyword>
<organism evidence="6 7">
    <name type="scientific">Caldicellulosiruptor obsidiansis (strain ATCC BAA-2073 / JCM 16842 / OB47)</name>
    <dbReference type="NCBI Taxonomy" id="608506"/>
    <lineage>
        <taxon>Bacteria</taxon>
        <taxon>Bacillati</taxon>
        <taxon>Bacillota</taxon>
        <taxon>Bacillota incertae sedis</taxon>
        <taxon>Caldicellulosiruptorales</taxon>
        <taxon>Caldicellulosiruptoraceae</taxon>
        <taxon>Caldicellulosiruptor</taxon>
    </lineage>
</organism>
<dbReference type="Gene3D" id="1.10.287.950">
    <property type="entry name" value="Methyl-accepting chemotaxis protein"/>
    <property type="match status" value="1"/>
</dbReference>
<feature type="coiled-coil region" evidence="3">
    <location>
        <begin position="58"/>
        <end position="92"/>
    </location>
</feature>
<dbReference type="EMBL" id="CP002164">
    <property type="protein sequence ID" value="ADL41848.1"/>
    <property type="molecule type" value="Genomic_DNA"/>
</dbReference>
<accession>D9TIL6</accession>
<reference evidence="6 7" key="1">
    <citation type="journal article" date="2010" name="J. Bacteriol.">
        <title>Complete genome sequence of the cellulolytic thermophile Caldicellulosiruptor obsidiansis OB47T.</title>
        <authorList>
            <person name="Elkins J.G."/>
            <person name="Lochner A."/>
            <person name="Hamilton-Brehm S.D."/>
            <person name="Davenport K.W."/>
            <person name="Podar M."/>
            <person name="Brown S.D."/>
            <person name="Land M.L."/>
            <person name="Hauser L.J."/>
            <person name="Klingeman D.M."/>
            <person name="Raman B."/>
            <person name="Goodwin L.A."/>
            <person name="Tapia R."/>
            <person name="Meincke L.J."/>
            <person name="Detter J.C."/>
            <person name="Bruce D.C."/>
            <person name="Han C.S."/>
            <person name="Palumbo A.V."/>
            <person name="Cottingham R.W."/>
            <person name="Keller M."/>
            <person name="Graham D.E."/>
        </authorList>
    </citation>
    <scope>NUCLEOTIDE SEQUENCE [LARGE SCALE GENOMIC DNA]</scope>
    <source>
        <strain evidence="7">ATCC BAA-2073 / strain OB47</strain>
    </source>
</reference>
<dbReference type="Pfam" id="PF00015">
    <property type="entry name" value="MCPsignal"/>
    <property type="match status" value="1"/>
</dbReference>
<evidence type="ECO:0000256" key="4">
    <source>
        <dbReference type="SAM" id="MobiDB-lite"/>
    </source>
</evidence>
<evidence type="ECO:0000256" key="3">
    <source>
        <dbReference type="SAM" id="Coils"/>
    </source>
</evidence>
<sequence length="251" mass="26920">MELSKIQTPRNPLKSGGQSATISSPVQGGVQEQPSAGSIFDSVKKKERRDELKKNTIIERLAAASAETQAAVAQATRNVNELQVAVQEIAASAQEASKAANESLKAIQEIEKVAKVSDEKAAELSNSIANLQTLIQDISDEIEEMIRGIELAAQTSLESAENVLQLERQANEIRSTAQAVMEVADQTNLLALNAAIEAARAGKHGRGFAVVADEVRSLAEITNKAAIEIQNIIEEIQKDVNVVAEDIRAFL</sequence>
<evidence type="ECO:0000256" key="1">
    <source>
        <dbReference type="ARBA" id="ARBA00023224"/>
    </source>
</evidence>
<feature type="coiled-coil region" evidence="3">
    <location>
        <begin position="121"/>
        <end position="148"/>
    </location>
</feature>
<dbReference type="Proteomes" id="UP000000347">
    <property type="component" value="Chromosome"/>
</dbReference>
<dbReference type="STRING" id="608506.COB47_0529"/>
<dbReference type="KEGG" id="cob:COB47_0529"/>
<dbReference type="PANTHER" id="PTHR32089:SF112">
    <property type="entry name" value="LYSOZYME-LIKE PROTEIN-RELATED"/>
    <property type="match status" value="1"/>
</dbReference>
<keyword evidence="1 2" id="KW-0807">Transducer</keyword>
<dbReference type="InterPro" id="IPR004089">
    <property type="entry name" value="MCPsignal_dom"/>
</dbReference>
<dbReference type="SMART" id="SM00283">
    <property type="entry name" value="MA"/>
    <property type="match status" value="1"/>
</dbReference>
<proteinExistence type="predicted"/>
<protein>
    <submittedName>
        <fullName evidence="6">Methyl-accepting chemotaxis sensory transducer</fullName>
    </submittedName>
</protein>
<evidence type="ECO:0000256" key="2">
    <source>
        <dbReference type="PROSITE-ProRule" id="PRU00284"/>
    </source>
</evidence>
<dbReference type="SUPFAM" id="SSF58104">
    <property type="entry name" value="Methyl-accepting chemotaxis protein (MCP) signaling domain"/>
    <property type="match status" value="1"/>
</dbReference>
<name>D9TIL6_CALOO</name>
<gene>
    <name evidence="6" type="ordered locus">COB47_0529</name>
</gene>